<dbReference type="Pfam" id="PF01345">
    <property type="entry name" value="DUF11"/>
    <property type="match status" value="2"/>
</dbReference>
<dbReference type="PANTHER" id="PTHR34819:SF3">
    <property type="entry name" value="CELL SURFACE PROTEIN"/>
    <property type="match status" value="1"/>
</dbReference>
<feature type="region of interest" description="Disordered" evidence="1">
    <location>
        <begin position="705"/>
        <end position="737"/>
    </location>
</feature>
<dbReference type="PANTHER" id="PTHR34819">
    <property type="entry name" value="LARGE CYSTEINE-RICH PERIPLASMIC PROTEIN OMCB"/>
    <property type="match status" value="1"/>
</dbReference>
<dbReference type="PATRIC" id="fig|1173020.3.peg.3086"/>
<protein>
    <submittedName>
        <fullName evidence="3">Conserved repeat protein</fullName>
    </submittedName>
</protein>
<dbReference type="OrthoDB" id="6074739at2"/>
<reference evidence="3 4" key="1">
    <citation type="submission" date="2012-05" db="EMBL/GenBank/DDBJ databases">
        <title>Finished chromosome of genome of Chamaesiphon sp. PCC 6605.</title>
        <authorList>
            <consortium name="US DOE Joint Genome Institute"/>
            <person name="Gugger M."/>
            <person name="Coursin T."/>
            <person name="Rippka R."/>
            <person name="Tandeau De Marsac N."/>
            <person name="Huntemann M."/>
            <person name="Wei C.-L."/>
            <person name="Han J."/>
            <person name="Detter J.C."/>
            <person name="Han C."/>
            <person name="Tapia R."/>
            <person name="Chen A."/>
            <person name="Kyrpides N."/>
            <person name="Mavromatis K."/>
            <person name="Markowitz V."/>
            <person name="Szeto E."/>
            <person name="Ivanova N."/>
            <person name="Pagani I."/>
            <person name="Pati A."/>
            <person name="Goodwin L."/>
            <person name="Nordberg H.P."/>
            <person name="Cantor M.N."/>
            <person name="Hua S.X."/>
            <person name="Woyke T."/>
            <person name="Kerfeld C.A."/>
        </authorList>
    </citation>
    <scope>NUCLEOTIDE SEQUENCE [LARGE SCALE GENOMIC DNA]</scope>
    <source>
        <strain evidence="4">ATCC 27169 / PCC 6605</strain>
    </source>
</reference>
<dbReference type="STRING" id="1173020.Cha6605_2707"/>
<evidence type="ECO:0000256" key="1">
    <source>
        <dbReference type="SAM" id="MobiDB-lite"/>
    </source>
</evidence>
<feature type="region of interest" description="Disordered" evidence="1">
    <location>
        <begin position="445"/>
        <end position="536"/>
    </location>
</feature>
<name>K9UF49_CHAP6</name>
<dbReference type="NCBIfam" id="TIGR01451">
    <property type="entry name" value="B_ant_repeat"/>
    <property type="match status" value="1"/>
</dbReference>
<dbReference type="KEGG" id="cmp:Cha6605_2707"/>
<organism evidence="3 4">
    <name type="scientific">Chamaesiphon minutus (strain ATCC 27169 / PCC 6605)</name>
    <dbReference type="NCBI Taxonomy" id="1173020"/>
    <lineage>
        <taxon>Bacteria</taxon>
        <taxon>Bacillati</taxon>
        <taxon>Cyanobacteriota</taxon>
        <taxon>Cyanophyceae</taxon>
        <taxon>Gomontiellales</taxon>
        <taxon>Chamaesiphonaceae</taxon>
        <taxon>Chamaesiphon</taxon>
    </lineage>
</organism>
<sequence length="931" mass="94089">MKYSNIPNSVITKYAHILTGIAFVATSLLPLATPAIAQVGPTLNVSSMATTPIVVATGEVVYRIKVTNTTANTAHKVKVTSVLPTGFTYNRHITTLQNKAVTFGTTNATRFVDPAYTTKPVAGANTLVWDRITIPANGSIEFIFAATAPNTPSTTPYSMASLRVDSFGSASSMTPTTVTGSVSGSTDDVTLKPIPPMPTLAIDRTAIAPTPQICAVPGSQGLGVGLTGIVNTYYRPTLQSVATGTRTIAIAAGAAKGAVRNINPGDLVLIVQMQDASINNANSNLYGSGVDANQGSGHNGMGRSGLYEYAIADSTVSATTGNVTLTLKNPLINSYESAAATANSGQKRFQVVRVPQYASAQVLGTLFATPWDGNVGGILAVDTFGTFDLNGQRLSVNEAGFRGGYGPRNPYRAATTGFMAQTASTLGSGKGEGVAGTPRFLSTKLLDRGTPVDPIDGSPNWTGSFIDNGTTNGYPGGDTGRGAPANAGGGGNYHNAGGGGGGNGGNGGQGGLPWDEGSPSASKDAGGRPGSSVLTSIPTPLKVFMGGGGGGGEANDAPQGVPGGAGGGIVMLRAGTIVGTGTIFANGTNGDRGAYQSNPDGAGGGGAGGTVLIQSRNPSTATINILANGGNGGNTERDPFYNYTGSQTVPGSQPNANTSQTGSNGYNPDNYGYGQTPHGPGGGGSGGIVLYNVNGSTATINAQVNGGASGLTDDPSPDVNLRPRGGKAQHSHAATAGSAGQVVRFANSEDRFADLNAITACAANLTVNVSTSTPTAAPSETVNYTMRVSNSASGGGASQVRLSNLLPAGFTFTRTDSIVLNSGTTSATNSSPLNPVAGATNPVWGTFLIPPGATVEVNFTATVGSSVPNGVYRPKTDVVYPDPVRTSDTASATITKQYGYEQSESAADITVRRRAVPMVEKFSPTVRIVRK</sequence>
<dbReference type="AlphaFoldDB" id="K9UF49"/>
<evidence type="ECO:0000259" key="2">
    <source>
        <dbReference type="Pfam" id="PF01345"/>
    </source>
</evidence>
<evidence type="ECO:0000313" key="4">
    <source>
        <dbReference type="Proteomes" id="UP000010366"/>
    </source>
</evidence>
<feature type="region of interest" description="Disordered" evidence="1">
    <location>
        <begin position="627"/>
        <end position="680"/>
    </location>
</feature>
<feature type="compositionally biased region" description="Polar residues" evidence="1">
    <location>
        <begin position="643"/>
        <end position="667"/>
    </location>
</feature>
<dbReference type="eggNOG" id="COG2885">
    <property type="taxonomic scope" value="Bacteria"/>
</dbReference>
<gene>
    <name evidence="3" type="ORF">Cha6605_2707</name>
</gene>
<dbReference type="Proteomes" id="UP000010366">
    <property type="component" value="Chromosome"/>
</dbReference>
<dbReference type="InterPro" id="IPR047589">
    <property type="entry name" value="DUF11_rpt"/>
</dbReference>
<feature type="compositionally biased region" description="Gly residues" evidence="1">
    <location>
        <begin position="487"/>
        <end position="511"/>
    </location>
</feature>
<feature type="compositionally biased region" description="Polar residues" evidence="1">
    <location>
        <begin position="459"/>
        <end position="473"/>
    </location>
</feature>
<dbReference type="InterPro" id="IPR051172">
    <property type="entry name" value="Chlamydia_OmcB"/>
</dbReference>
<evidence type="ECO:0000313" key="3">
    <source>
        <dbReference type="EMBL" id="AFY93747.1"/>
    </source>
</evidence>
<feature type="domain" description="DUF11" evidence="2">
    <location>
        <begin position="44"/>
        <end position="95"/>
    </location>
</feature>
<keyword evidence="4" id="KW-1185">Reference proteome</keyword>
<accession>K9UF49</accession>
<dbReference type="HOGENOM" id="CLU_314167_0_0_3"/>
<dbReference type="EMBL" id="CP003600">
    <property type="protein sequence ID" value="AFY93747.1"/>
    <property type="molecule type" value="Genomic_DNA"/>
</dbReference>
<dbReference type="RefSeq" id="WP_015159893.1">
    <property type="nucleotide sequence ID" value="NC_019697.1"/>
</dbReference>
<dbReference type="InterPro" id="IPR001434">
    <property type="entry name" value="OmcB-like_DUF11"/>
</dbReference>
<feature type="domain" description="DUF11" evidence="2">
    <location>
        <begin position="765"/>
        <end position="894"/>
    </location>
</feature>
<proteinExistence type="predicted"/>